<name>A0A3R6DFS4_9FIRM</name>
<comment type="caution">
    <text evidence="1">The sequence shown here is derived from an EMBL/GenBank/DDBJ whole genome shotgun (WGS) entry which is preliminary data.</text>
</comment>
<organism evidence="1 2">
    <name type="scientific">Roseburia intestinalis</name>
    <dbReference type="NCBI Taxonomy" id="166486"/>
    <lineage>
        <taxon>Bacteria</taxon>
        <taxon>Bacillati</taxon>
        <taxon>Bacillota</taxon>
        <taxon>Clostridia</taxon>
        <taxon>Lachnospirales</taxon>
        <taxon>Lachnospiraceae</taxon>
        <taxon>Roseburia</taxon>
    </lineage>
</organism>
<evidence type="ECO:0000313" key="1">
    <source>
        <dbReference type="EMBL" id="RHA68007.1"/>
    </source>
</evidence>
<dbReference type="InterPro" id="IPR046865">
    <property type="entry name" value="FapA_b_solenoid"/>
</dbReference>
<gene>
    <name evidence="1" type="ORF">DW927_07635</name>
</gene>
<dbReference type="PANTHER" id="PTHR38032:SF1">
    <property type="entry name" value="RNA-BINDING PROTEIN KHPB N-TERMINAL DOMAIN-CONTAINING PROTEIN"/>
    <property type="match status" value="1"/>
</dbReference>
<dbReference type="Pfam" id="PF03961">
    <property type="entry name" value="FapA"/>
    <property type="match status" value="1"/>
</dbReference>
<dbReference type="AlphaFoldDB" id="A0A3R6DFS4"/>
<evidence type="ECO:0000313" key="2">
    <source>
        <dbReference type="Proteomes" id="UP000284465"/>
    </source>
</evidence>
<proteinExistence type="predicted"/>
<dbReference type="InterPro" id="IPR005646">
    <property type="entry name" value="FapA"/>
</dbReference>
<dbReference type="PANTHER" id="PTHR38032">
    <property type="entry name" value="POLYMERASE-RELATED"/>
    <property type="match status" value="1"/>
</dbReference>
<dbReference type="EMBL" id="QSFP01000006">
    <property type="protein sequence ID" value="RHA68007.1"/>
    <property type="molecule type" value="Genomic_DNA"/>
</dbReference>
<protein>
    <submittedName>
        <fullName evidence="1">DUF342 domain-containing protein</fullName>
    </submittedName>
</protein>
<reference evidence="1 2" key="1">
    <citation type="submission" date="2018-08" db="EMBL/GenBank/DDBJ databases">
        <title>A genome reference for cultivated species of the human gut microbiota.</title>
        <authorList>
            <person name="Zou Y."/>
            <person name="Xue W."/>
            <person name="Luo G."/>
        </authorList>
    </citation>
    <scope>NUCLEOTIDE SEQUENCE [LARGE SCALE GENOMIC DNA]</scope>
    <source>
        <strain evidence="1 2">AM43-11</strain>
    </source>
</reference>
<accession>A0A3R6DFS4</accession>
<sequence>MEAYILLTDENAVLTREQILSSLKEKGVVSGINEEAIKELGNGKVEVTNIILRKGNNSRNRGHISAGKMGKIVGGITQAGQNLEVYDLGNKARLHTEVCVGREDKYINDKNQLVLQMKSVGKELSLLRSAYQNFQKRYMPEERNVNPMYLKVEDTIYTKELEMKEIQKKDVYLDEEIEKSRHAKLIVKGTIYQGVKIDVNGARWFSDEVTNVTVRKTDERVALYTRRSRYEI</sequence>
<dbReference type="RefSeq" id="WP_118590949.1">
    <property type="nucleotide sequence ID" value="NZ_QSFP01000006.1"/>
</dbReference>
<dbReference type="Proteomes" id="UP000284465">
    <property type="component" value="Unassembled WGS sequence"/>
</dbReference>